<name>A0AA38JH00_9AGAR</name>
<dbReference type="InterPro" id="IPR016181">
    <property type="entry name" value="Acyl_CoA_acyltransferase"/>
</dbReference>
<dbReference type="InterPro" id="IPR000182">
    <property type="entry name" value="GNAT_dom"/>
</dbReference>
<dbReference type="PROSITE" id="PS51186">
    <property type="entry name" value="GNAT"/>
    <property type="match status" value="1"/>
</dbReference>
<dbReference type="Pfam" id="PF13302">
    <property type="entry name" value="Acetyltransf_3"/>
    <property type="match status" value="1"/>
</dbReference>
<protein>
    <submittedName>
        <fullName evidence="2">Acyl-CoA N-acyltransferase</fullName>
    </submittedName>
</protein>
<comment type="caution">
    <text evidence="2">The sequence shown here is derived from an EMBL/GenBank/DDBJ whole genome shotgun (WGS) entry which is preliminary data.</text>
</comment>
<organism evidence="2 3">
    <name type="scientific">Lentinula guzmanii</name>
    <dbReference type="NCBI Taxonomy" id="2804957"/>
    <lineage>
        <taxon>Eukaryota</taxon>
        <taxon>Fungi</taxon>
        <taxon>Dikarya</taxon>
        <taxon>Basidiomycota</taxon>
        <taxon>Agaricomycotina</taxon>
        <taxon>Agaricomycetes</taxon>
        <taxon>Agaricomycetidae</taxon>
        <taxon>Agaricales</taxon>
        <taxon>Marasmiineae</taxon>
        <taxon>Omphalotaceae</taxon>
        <taxon>Lentinula</taxon>
    </lineage>
</organism>
<dbReference type="GO" id="GO:0016747">
    <property type="term" value="F:acyltransferase activity, transferring groups other than amino-acyl groups"/>
    <property type="evidence" value="ECO:0007669"/>
    <property type="project" value="InterPro"/>
</dbReference>
<sequence length="194" mass="22230">MFTTERLYLRGFESSDARRILDMWNNADVQSTITNEYIVPRGSKFMDKIAASAEDAVMFLIIETRVRDGSDETVSRNEQTKTEGGQFVGTTSITMGHPKNRDGIFGINIEPKFWGIGYGEEVTRFVVDYCFHSLGLHRVSLLVFSGNDRAVNLYKKVGFVEEGRKRKVNWIDGQWEDMFYMGILKEEWKAVDSA</sequence>
<dbReference type="EMBL" id="JANVFO010000056">
    <property type="protein sequence ID" value="KAJ3722130.1"/>
    <property type="molecule type" value="Genomic_DNA"/>
</dbReference>
<evidence type="ECO:0000313" key="3">
    <source>
        <dbReference type="Proteomes" id="UP001176059"/>
    </source>
</evidence>
<accession>A0AA38JH00</accession>
<reference evidence="2" key="2">
    <citation type="journal article" date="2023" name="Proc. Natl. Acad. Sci. U.S.A.">
        <title>A global phylogenomic analysis of the shiitake genus Lentinula.</title>
        <authorList>
            <person name="Sierra-Patev S."/>
            <person name="Min B."/>
            <person name="Naranjo-Ortiz M."/>
            <person name="Looney B."/>
            <person name="Konkel Z."/>
            <person name="Slot J.C."/>
            <person name="Sakamoto Y."/>
            <person name="Steenwyk J.L."/>
            <person name="Rokas A."/>
            <person name="Carro J."/>
            <person name="Camarero S."/>
            <person name="Ferreira P."/>
            <person name="Molpeceres G."/>
            <person name="Ruiz-Duenas F.J."/>
            <person name="Serrano A."/>
            <person name="Henrissat B."/>
            <person name="Drula E."/>
            <person name="Hughes K.W."/>
            <person name="Mata J.L."/>
            <person name="Ishikawa N.K."/>
            <person name="Vargas-Isla R."/>
            <person name="Ushijima S."/>
            <person name="Smith C.A."/>
            <person name="Donoghue J."/>
            <person name="Ahrendt S."/>
            <person name="Andreopoulos W."/>
            <person name="He G."/>
            <person name="LaButti K."/>
            <person name="Lipzen A."/>
            <person name="Ng V."/>
            <person name="Riley R."/>
            <person name="Sandor L."/>
            <person name="Barry K."/>
            <person name="Martinez A.T."/>
            <person name="Xiao Y."/>
            <person name="Gibbons J.G."/>
            <person name="Terashima K."/>
            <person name="Grigoriev I.V."/>
            <person name="Hibbett D."/>
        </authorList>
    </citation>
    <scope>NUCLEOTIDE SEQUENCE</scope>
    <source>
        <strain evidence="2">ET3784</strain>
    </source>
</reference>
<dbReference type="Proteomes" id="UP001176059">
    <property type="component" value="Unassembled WGS sequence"/>
</dbReference>
<evidence type="ECO:0000313" key="2">
    <source>
        <dbReference type="EMBL" id="KAJ3722130.1"/>
    </source>
</evidence>
<keyword evidence="3" id="KW-1185">Reference proteome</keyword>
<evidence type="ECO:0000259" key="1">
    <source>
        <dbReference type="PROSITE" id="PS51186"/>
    </source>
</evidence>
<dbReference type="SUPFAM" id="SSF55729">
    <property type="entry name" value="Acyl-CoA N-acyltransferases (Nat)"/>
    <property type="match status" value="1"/>
</dbReference>
<dbReference type="AlphaFoldDB" id="A0AA38JH00"/>
<dbReference type="PANTHER" id="PTHR43415:SF3">
    <property type="entry name" value="GNAT-FAMILY ACETYLTRANSFERASE"/>
    <property type="match status" value="1"/>
</dbReference>
<proteinExistence type="predicted"/>
<dbReference type="Gene3D" id="3.40.630.30">
    <property type="match status" value="1"/>
</dbReference>
<gene>
    <name evidence="2" type="ORF">DFJ43DRAFT_1093198</name>
</gene>
<feature type="domain" description="N-acetyltransferase" evidence="1">
    <location>
        <begin position="46"/>
        <end position="186"/>
    </location>
</feature>
<reference evidence="2" key="1">
    <citation type="submission" date="2022-08" db="EMBL/GenBank/DDBJ databases">
        <authorList>
            <consortium name="DOE Joint Genome Institute"/>
            <person name="Min B."/>
            <person name="Sierra-Patev S."/>
            <person name="Naranjo-Ortiz M."/>
            <person name="Looney B."/>
            <person name="Konkel Z."/>
            <person name="Slot J.C."/>
            <person name="Sakamoto Y."/>
            <person name="Steenwyk J.L."/>
            <person name="Rokas A."/>
            <person name="Carro J."/>
            <person name="Camarero S."/>
            <person name="Ferreira P."/>
            <person name="Molpeceres G."/>
            <person name="Ruiz-duenas F.J."/>
            <person name="Serrano A."/>
            <person name="Henrissat B."/>
            <person name="Drula E."/>
            <person name="Hughes K.W."/>
            <person name="Mata J.L."/>
            <person name="Ishikawa N.K."/>
            <person name="Vargas-Isla R."/>
            <person name="Ushijima S."/>
            <person name="Smith C.A."/>
            <person name="Ahrendt S."/>
            <person name="Andreopoulos W."/>
            <person name="He G."/>
            <person name="LaButti K."/>
            <person name="Lipzen A."/>
            <person name="Ng V."/>
            <person name="Riley R."/>
            <person name="Sandor L."/>
            <person name="Barry K."/>
            <person name="Martinez A.T."/>
            <person name="Xiao Y."/>
            <person name="Gibbons J.G."/>
            <person name="Terashima K."/>
            <person name="Hibbett D.S."/>
            <person name="Grigoriev I.V."/>
        </authorList>
    </citation>
    <scope>NUCLEOTIDE SEQUENCE</scope>
    <source>
        <strain evidence="2">ET3784</strain>
    </source>
</reference>
<dbReference type="PANTHER" id="PTHR43415">
    <property type="entry name" value="SPERMIDINE N(1)-ACETYLTRANSFERASE"/>
    <property type="match status" value="1"/>
</dbReference>